<feature type="transmembrane region" description="Helical" evidence="8">
    <location>
        <begin position="170"/>
        <end position="188"/>
    </location>
</feature>
<evidence type="ECO:0000256" key="8">
    <source>
        <dbReference type="SAM" id="Phobius"/>
    </source>
</evidence>
<dbReference type="GeneID" id="72003762"/>
<evidence type="ECO:0000256" key="5">
    <source>
        <dbReference type="ARBA" id="ARBA00022989"/>
    </source>
</evidence>
<evidence type="ECO:0000256" key="6">
    <source>
        <dbReference type="ARBA" id="ARBA00023136"/>
    </source>
</evidence>
<keyword evidence="5 8" id="KW-1133">Transmembrane helix</keyword>
<keyword evidence="4 8" id="KW-0812">Transmembrane</keyword>
<keyword evidence="3" id="KW-0762">Sugar transport</keyword>
<feature type="transmembrane region" description="Helical" evidence="8">
    <location>
        <begin position="291"/>
        <end position="311"/>
    </location>
</feature>
<evidence type="ECO:0000256" key="2">
    <source>
        <dbReference type="ARBA" id="ARBA00022448"/>
    </source>
</evidence>
<comment type="caution">
    <text evidence="9">The sequence shown here is derived from an EMBL/GenBank/DDBJ whole genome shotgun (WGS) entry which is preliminary data.</text>
</comment>
<evidence type="ECO:0000256" key="4">
    <source>
        <dbReference type="ARBA" id="ARBA00022692"/>
    </source>
</evidence>
<dbReference type="InterPro" id="IPR037185">
    <property type="entry name" value="EmrE-like"/>
</dbReference>
<keyword evidence="10" id="KW-1185">Reference proteome</keyword>
<dbReference type="PANTHER" id="PTHR10778:SF4">
    <property type="entry name" value="NUCLEOTIDE SUGAR TRANSPORTER SLC35B4"/>
    <property type="match status" value="1"/>
</dbReference>
<feature type="transmembrane region" description="Helical" evidence="8">
    <location>
        <begin position="323"/>
        <end position="342"/>
    </location>
</feature>
<feature type="transmembrane region" description="Helical" evidence="8">
    <location>
        <begin position="208"/>
        <end position="228"/>
    </location>
</feature>
<dbReference type="RefSeq" id="XP_047781758.1">
    <property type="nucleotide sequence ID" value="XM_047923030.1"/>
</dbReference>
<keyword evidence="6 8" id="KW-0472">Membrane</keyword>
<gene>
    <name evidence="9" type="ORF">C8Q71DRAFT_745839</name>
</gene>
<feature type="compositionally biased region" description="Low complexity" evidence="7">
    <location>
        <begin position="371"/>
        <end position="381"/>
    </location>
</feature>
<organism evidence="9 10">
    <name type="scientific">Rhodofomes roseus</name>
    <dbReference type="NCBI Taxonomy" id="34475"/>
    <lineage>
        <taxon>Eukaryota</taxon>
        <taxon>Fungi</taxon>
        <taxon>Dikarya</taxon>
        <taxon>Basidiomycota</taxon>
        <taxon>Agaricomycotina</taxon>
        <taxon>Agaricomycetes</taxon>
        <taxon>Polyporales</taxon>
        <taxon>Rhodofomes</taxon>
    </lineage>
</organism>
<evidence type="ECO:0000256" key="3">
    <source>
        <dbReference type="ARBA" id="ARBA00022597"/>
    </source>
</evidence>
<dbReference type="SUPFAM" id="SSF103481">
    <property type="entry name" value="Multidrug resistance efflux transporter EmrE"/>
    <property type="match status" value="1"/>
</dbReference>
<comment type="subcellular location">
    <subcellularLocation>
        <location evidence="1">Endomembrane system</location>
        <topology evidence="1">Multi-pass membrane protein</topology>
    </subcellularLocation>
</comment>
<feature type="transmembrane region" description="Helical" evidence="8">
    <location>
        <begin position="46"/>
        <end position="65"/>
    </location>
</feature>
<keyword evidence="2" id="KW-0813">Transport</keyword>
<feature type="transmembrane region" description="Helical" evidence="8">
    <location>
        <begin position="118"/>
        <end position="136"/>
    </location>
</feature>
<proteinExistence type="predicted"/>
<dbReference type="PANTHER" id="PTHR10778">
    <property type="entry name" value="SOLUTE CARRIER FAMILY 35 MEMBER B"/>
    <property type="match status" value="1"/>
</dbReference>
<evidence type="ECO:0000313" key="10">
    <source>
        <dbReference type="Proteomes" id="UP000814176"/>
    </source>
</evidence>
<accession>A0ABQ8KNV2</accession>
<evidence type="ECO:0000256" key="7">
    <source>
        <dbReference type="SAM" id="MobiDB-lite"/>
    </source>
</evidence>
<reference evidence="9 10" key="1">
    <citation type="journal article" date="2021" name="Environ. Microbiol.">
        <title>Gene family expansions and transcriptome signatures uncover fungal adaptations to wood decay.</title>
        <authorList>
            <person name="Hage H."/>
            <person name="Miyauchi S."/>
            <person name="Viragh M."/>
            <person name="Drula E."/>
            <person name="Min B."/>
            <person name="Chaduli D."/>
            <person name="Navarro D."/>
            <person name="Favel A."/>
            <person name="Norest M."/>
            <person name="Lesage-Meessen L."/>
            <person name="Balint B."/>
            <person name="Merenyi Z."/>
            <person name="de Eugenio L."/>
            <person name="Morin E."/>
            <person name="Martinez A.T."/>
            <person name="Baldrian P."/>
            <person name="Stursova M."/>
            <person name="Martinez M.J."/>
            <person name="Novotny C."/>
            <person name="Magnuson J.K."/>
            <person name="Spatafora J.W."/>
            <person name="Maurice S."/>
            <person name="Pangilinan J."/>
            <person name="Andreopoulos W."/>
            <person name="LaButti K."/>
            <person name="Hundley H."/>
            <person name="Na H."/>
            <person name="Kuo A."/>
            <person name="Barry K."/>
            <person name="Lipzen A."/>
            <person name="Henrissat B."/>
            <person name="Riley R."/>
            <person name="Ahrendt S."/>
            <person name="Nagy L.G."/>
            <person name="Grigoriev I.V."/>
            <person name="Martin F."/>
            <person name="Rosso M.N."/>
        </authorList>
    </citation>
    <scope>NUCLEOTIDE SEQUENCE [LARGE SCALE GENOMIC DNA]</scope>
    <source>
        <strain evidence="9 10">CIRM-BRFM 1785</strain>
    </source>
</reference>
<name>A0ABQ8KNV2_9APHY</name>
<sequence>MSTGSSKHSGSPPKDIDIARANAQRLANDGDNTQDAHISKIVVGSLLDFTLILSLLFGGCCSNVWSYEYILKMDPHLGTALTFSQMCFITLHSLPSFLQWDRSCIPRLQRRHVPIRQWIAQVLVLTSSSLLNNWAFAFHVPLTVQIVFRSAGLAVSMLFGFLFFKRRYSLPQITAVVVVTVGVLLATTSRPSSSSTTETSDPRADMKYALGVLMMTVSLFLTGALGLLQERTYSVYGPYWKEGVFYTHLLSLPIFVFLAPDVKNGFQALSAHTASYTASEASRLPASVAHYTPYIILALNLVTQLMCVSAVNQLTSRVTSVSTNLVLTARKAISLCISVWWFGNGWNAELTMGAGMVFAGSLIYTFVSSGSSARSSTKSTTPGGIRLKGSAKMKSN</sequence>
<feature type="transmembrane region" description="Helical" evidence="8">
    <location>
        <begin position="77"/>
        <end position="98"/>
    </location>
</feature>
<dbReference type="Pfam" id="PF08449">
    <property type="entry name" value="UAA"/>
    <property type="match status" value="1"/>
</dbReference>
<dbReference type="InterPro" id="IPR013657">
    <property type="entry name" value="SCL35B1-4/HUT1"/>
</dbReference>
<dbReference type="EMBL" id="JADCUA010000005">
    <property type="protein sequence ID" value="KAH9840108.1"/>
    <property type="molecule type" value="Genomic_DNA"/>
</dbReference>
<feature type="transmembrane region" description="Helical" evidence="8">
    <location>
        <begin position="142"/>
        <end position="163"/>
    </location>
</feature>
<evidence type="ECO:0000313" key="9">
    <source>
        <dbReference type="EMBL" id="KAH9840108.1"/>
    </source>
</evidence>
<feature type="transmembrane region" description="Helical" evidence="8">
    <location>
        <begin position="240"/>
        <end position="259"/>
    </location>
</feature>
<protein>
    <submittedName>
        <fullName evidence="9">UAA transporter</fullName>
    </submittedName>
</protein>
<evidence type="ECO:0000256" key="1">
    <source>
        <dbReference type="ARBA" id="ARBA00004127"/>
    </source>
</evidence>
<dbReference type="Proteomes" id="UP000814176">
    <property type="component" value="Unassembled WGS sequence"/>
</dbReference>
<feature type="transmembrane region" description="Helical" evidence="8">
    <location>
        <begin position="348"/>
        <end position="367"/>
    </location>
</feature>
<feature type="region of interest" description="Disordered" evidence="7">
    <location>
        <begin position="371"/>
        <end position="396"/>
    </location>
</feature>